<feature type="region of interest" description="Disordered" evidence="1">
    <location>
        <begin position="70"/>
        <end position="94"/>
    </location>
</feature>
<evidence type="ECO:0000313" key="3">
    <source>
        <dbReference type="Proteomes" id="UP000198284"/>
    </source>
</evidence>
<dbReference type="AlphaFoldDB" id="A0A239LY16"/>
<organism evidence="2 3">
    <name type="scientific">Noviherbaspirillum humi</name>
    <dbReference type="NCBI Taxonomy" id="1688639"/>
    <lineage>
        <taxon>Bacteria</taxon>
        <taxon>Pseudomonadati</taxon>
        <taxon>Pseudomonadota</taxon>
        <taxon>Betaproteobacteria</taxon>
        <taxon>Burkholderiales</taxon>
        <taxon>Oxalobacteraceae</taxon>
        <taxon>Noviherbaspirillum</taxon>
    </lineage>
</organism>
<dbReference type="OrthoDB" id="9983916at2"/>
<name>A0A239LY16_9BURK</name>
<accession>A0A239LY16</accession>
<sequence>MSNIIESRRIAEHLVTLAGLLDAEVIRANMLGLPLRRNLEREAREIRMLADKLWDAAVAIPLHADEAVEAGRSPQARPADEEESPARLALVRGA</sequence>
<dbReference type="EMBL" id="FZOT01000028">
    <property type="protein sequence ID" value="SNT35361.1"/>
    <property type="molecule type" value="Genomic_DNA"/>
</dbReference>
<evidence type="ECO:0000313" key="2">
    <source>
        <dbReference type="EMBL" id="SNT35361.1"/>
    </source>
</evidence>
<gene>
    <name evidence="2" type="ORF">SAMN06265795_12812</name>
</gene>
<dbReference type="RefSeq" id="WP_089401699.1">
    <property type="nucleotide sequence ID" value="NZ_FZOT01000028.1"/>
</dbReference>
<keyword evidence="3" id="KW-1185">Reference proteome</keyword>
<proteinExistence type="predicted"/>
<protein>
    <submittedName>
        <fullName evidence="2">Uncharacterized protein</fullName>
    </submittedName>
</protein>
<dbReference type="Proteomes" id="UP000198284">
    <property type="component" value="Unassembled WGS sequence"/>
</dbReference>
<evidence type="ECO:0000256" key="1">
    <source>
        <dbReference type="SAM" id="MobiDB-lite"/>
    </source>
</evidence>
<reference evidence="2 3" key="1">
    <citation type="submission" date="2017-06" db="EMBL/GenBank/DDBJ databases">
        <authorList>
            <person name="Kim H.J."/>
            <person name="Triplett B.A."/>
        </authorList>
    </citation>
    <scope>NUCLEOTIDE SEQUENCE [LARGE SCALE GENOMIC DNA]</scope>
    <source>
        <strain evidence="2 3">U15</strain>
    </source>
</reference>